<sequence>MLPQGLGHACGQGYIAGLATLGRTDLRQPLFQKKVCSGGCTVEADTVLYATGFRAAIDHLTPLGLREPGVGIRLDRTRAVRDPRAHLVGYGPSAGPVVRTAVRGIRKFLRTDLSTVA</sequence>
<gene>
    <name evidence="1" type="ORF">GKJPGBOP_01875</name>
</gene>
<name>A0A401VYS4_STREY</name>
<dbReference type="AlphaFoldDB" id="A0A401VYS4"/>
<dbReference type="Gene3D" id="3.50.50.60">
    <property type="entry name" value="FAD/NAD(P)-binding domain"/>
    <property type="match status" value="1"/>
</dbReference>
<comment type="caution">
    <text evidence="1">The sequence shown here is derived from an EMBL/GenBank/DDBJ whole genome shotgun (WGS) entry which is preliminary data.</text>
</comment>
<keyword evidence="2" id="KW-1185">Reference proteome</keyword>
<dbReference type="EMBL" id="BHZD01000001">
    <property type="protein sequence ID" value="GCD42217.1"/>
    <property type="molecule type" value="Genomic_DNA"/>
</dbReference>
<dbReference type="SUPFAM" id="SSF51905">
    <property type="entry name" value="FAD/NAD(P)-binding domain"/>
    <property type="match status" value="1"/>
</dbReference>
<evidence type="ECO:0000313" key="1">
    <source>
        <dbReference type="EMBL" id="GCD42217.1"/>
    </source>
</evidence>
<accession>A0A401VYS4</accession>
<evidence type="ECO:0000313" key="2">
    <source>
        <dbReference type="Proteomes" id="UP000286746"/>
    </source>
</evidence>
<protein>
    <submittedName>
        <fullName evidence="1">Oxidoreductase</fullName>
    </submittedName>
</protein>
<proteinExistence type="predicted"/>
<reference evidence="1 2" key="1">
    <citation type="submission" date="2018-11" db="EMBL/GenBank/DDBJ databases">
        <title>Whole genome sequence of Streptomyces paromomycinus NBRC 15454(T).</title>
        <authorList>
            <person name="Komaki H."/>
            <person name="Tamura T."/>
        </authorList>
    </citation>
    <scope>NUCLEOTIDE SEQUENCE [LARGE SCALE GENOMIC DNA]</scope>
    <source>
        <strain evidence="1 2">NBRC 15454</strain>
    </source>
</reference>
<dbReference type="Proteomes" id="UP000286746">
    <property type="component" value="Unassembled WGS sequence"/>
</dbReference>
<organism evidence="1 2">
    <name type="scientific">Streptomyces paromomycinus</name>
    <name type="common">Streptomyces rimosus subsp. paromomycinus</name>
    <dbReference type="NCBI Taxonomy" id="92743"/>
    <lineage>
        <taxon>Bacteria</taxon>
        <taxon>Bacillati</taxon>
        <taxon>Actinomycetota</taxon>
        <taxon>Actinomycetes</taxon>
        <taxon>Kitasatosporales</taxon>
        <taxon>Streptomycetaceae</taxon>
        <taxon>Streptomyces</taxon>
    </lineage>
</organism>
<dbReference type="InterPro" id="IPR036188">
    <property type="entry name" value="FAD/NAD-bd_sf"/>
</dbReference>